<evidence type="ECO:0000313" key="3">
    <source>
        <dbReference type="RefSeq" id="XP_031552130.1"/>
    </source>
</evidence>
<dbReference type="OrthoDB" id="5988919at2759"/>
<evidence type="ECO:0000313" key="2">
    <source>
        <dbReference type="Proteomes" id="UP000515163"/>
    </source>
</evidence>
<protein>
    <submittedName>
        <fullName evidence="3">Uncharacterized protein LOC116289373</fullName>
    </submittedName>
</protein>
<dbReference type="AlphaFoldDB" id="A0A6P8HHT5"/>
<reference evidence="3" key="1">
    <citation type="submission" date="2025-08" db="UniProtKB">
        <authorList>
            <consortium name="RefSeq"/>
        </authorList>
    </citation>
    <scope>IDENTIFICATION</scope>
    <source>
        <tissue evidence="3">Tentacle</tissue>
    </source>
</reference>
<dbReference type="KEGG" id="aten:116289373"/>
<organism evidence="2 3">
    <name type="scientific">Actinia tenebrosa</name>
    <name type="common">Australian red waratah sea anemone</name>
    <dbReference type="NCBI Taxonomy" id="6105"/>
    <lineage>
        <taxon>Eukaryota</taxon>
        <taxon>Metazoa</taxon>
        <taxon>Cnidaria</taxon>
        <taxon>Anthozoa</taxon>
        <taxon>Hexacorallia</taxon>
        <taxon>Actiniaria</taxon>
        <taxon>Actiniidae</taxon>
        <taxon>Actinia</taxon>
    </lineage>
</organism>
<dbReference type="GeneID" id="116289373"/>
<proteinExistence type="predicted"/>
<keyword evidence="2" id="KW-1185">Reference proteome</keyword>
<dbReference type="InParanoid" id="A0A6P8HHT5"/>
<gene>
    <name evidence="3" type="primary">LOC116289373</name>
</gene>
<dbReference type="Proteomes" id="UP000515163">
    <property type="component" value="Unplaced"/>
</dbReference>
<evidence type="ECO:0000256" key="1">
    <source>
        <dbReference type="SAM" id="Phobius"/>
    </source>
</evidence>
<keyword evidence="1" id="KW-0472">Membrane</keyword>
<name>A0A6P8HHT5_ACTTE</name>
<dbReference type="RefSeq" id="XP_031552130.1">
    <property type="nucleotide sequence ID" value="XM_031696270.1"/>
</dbReference>
<keyword evidence="1" id="KW-1133">Transmembrane helix</keyword>
<keyword evidence="1" id="KW-0812">Transmembrane</keyword>
<accession>A0A6P8HHT5</accession>
<sequence>MNRDSAIIEQECFSYGINRPEVQFVPNPSSRSSQRLLTPMYTNEENQDTSNNHHYEDPARLAQQSLTREHVGPRKKTNDLYEMSIPLQSLNKVKRGVRSMSRSSDDSDTGYTYPRREPLCHRVILYLVLLLSLTATVLVILMIAGMVGPKCHCGNGTTDSKETSSQRQSFSEKPLQEAITSLKSNLSRMEMLLVSRKYGYVIIGPFCSTIGAKEYNLEVYIPRSGGNPNYECTCKGESTLFPPQQDPDNPGNSDKKVMCILHYWLCPNTT</sequence>
<feature type="transmembrane region" description="Helical" evidence="1">
    <location>
        <begin position="123"/>
        <end position="147"/>
    </location>
</feature>